<keyword evidence="1" id="KW-0732">Signal</keyword>
<protein>
    <submittedName>
        <fullName evidence="2">Uncharacterized protein</fullName>
    </submittedName>
</protein>
<accession>A0A178WKH5</accession>
<reference evidence="3" key="1">
    <citation type="journal article" date="2016" name="Proc. Natl. Acad. Sci. U.S.A.">
        <title>Chromosome-level assembly of Arabidopsis thaliana Ler reveals the extent of translocation and inversion polymorphisms.</title>
        <authorList>
            <person name="Zapata L."/>
            <person name="Ding J."/>
            <person name="Willing E.M."/>
            <person name="Hartwig B."/>
            <person name="Bezdan D."/>
            <person name="Jiao W.B."/>
            <person name="Patel V."/>
            <person name="Velikkakam James G."/>
            <person name="Koornneef M."/>
            <person name="Ossowski S."/>
            <person name="Schneeberger K."/>
        </authorList>
    </citation>
    <scope>NUCLEOTIDE SEQUENCE [LARGE SCALE GENOMIC DNA]</scope>
    <source>
        <strain evidence="3">cv. Landsberg erecta</strain>
    </source>
</reference>
<sequence>MANTPKTLIAFVFSVIVIISYVHCHTTIASAPSSGEPTTYATGPALSKHSHDNDGICFVTPACFAPGQYEIGCIVYCHESHYKHYKCVNRSCCCYNTDKNASELK</sequence>
<proteinExistence type="predicted"/>
<feature type="chain" id="PRO_5008096089" evidence="1">
    <location>
        <begin position="25"/>
        <end position="105"/>
    </location>
</feature>
<comment type="caution">
    <text evidence="2">The sequence shown here is derived from an EMBL/GenBank/DDBJ whole genome shotgun (WGS) entry which is preliminary data.</text>
</comment>
<evidence type="ECO:0000313" key="3">
    <source>
        <dbReference type="Proteomes" id="UP000078284"/>
    </source>
</evidence>
<dbReference type="AlphaFoldDB" id="A0A178WKH5"/>
<name>A0A178WKH5_ARATH</name>
<feature type="signal peptide" evidence="1">
    <location>
        <begin position="1"/>
        <end position="24"/>
    </location>
</feature>
<dbReference type="OMA" id="CHESHYK"/>
<organism evidence="2 3">
    <name type="scientific">Arabidopsis thaliana</name>
    <name type="common">Mouse-ear cress</name>
    <dbReference type="NCBI Taxonomy" id="3702"/>
    <lineage>
        <taxon>Eukaryota</taxon>
        <taxon>Viridiplantae</taxon>
        <taxon>Streptophyta</taxon>
        <taxon>Embryophyta</taxon>
        <taxon>Tracheophyta</taxon>
        <taxon>Spermatophyta</taxon>
        <taxon>Magnoliopsida</taxon>
        <taxon>eudicotyledons</taxon>
        <taxon>Gunneridae</taxon>
        <taxon>Pentapetalae</taxon>
        <taxon>rosids</taxon>
        <taxon>malvids</taxon>
        <taxon>Brassicales</taxon>
        <taxon>Brassicaceae</taxon>
        <taxon>Camelineae</taxon>
        <taxon>Arabidopsis</taxon>
    </lineage>
</organism>
<evidence type="ECO:0000256" key="1">
    <source>
        <dbReference type="SAM" id="SignalP"/>
    </source>
</evidence>
<dbReference type="KEGG" id="ath:AT1G61688"/>
<dbReference type="PhylomeDB" id="A0A178WKH5"/>
<dbReference type="Proteomes" id="UP000078284">
    <property type="component" value="Chromosome 1"/>
</dbReference>
<dbReference type="RefSeq" id="NP_001031218.2">
    <property type="nucleotide sequence ID" value="NM_001036141.4"/>
</dbReference>
<evidence type="ECO:0000313" key="2">
    <source>
        <dbReference type="EMBL" id="OAP18830.1"/>
    </source>
</evidence>
<dbReference type="EMBL" id="LUHQ01000001">
    <property type="protein sequence ID" value="OAP18830.1"/>
    <property type="molecule type" value="Genomic_DNA"/>
</dbReference>
<gene>
    <name evidence="2" type="ordered locus">AXX17_At1g54920</name>
</gene>
<dbReference type="ExpressionAtlas" id="A0A178WKH5">
    <property type="expression patterns" value="baseline and differential"/>
</dbReference>